<evidence type="ECO:0000313" key="1">
    <source>
        <dbReference type="EMBL" id="SEF59540.1"/>
    </source>
</evidence>
<reference evidence="1 2" key="1">
    <citation type="submission" date="2016-10" db="EMBL/GenBank/DDBJ databases">
        <authorList>
            <person name="de Groot N.N."/>
        </authorList>
    </citation>
    <scope>NUCLEOTIDE SEQUENCE [LARGE SCALE GENOMIC DNA]</scope>
    <source>
        <strain evidence="1 2">Nm13</strain>
    </source>
</reference>
<dbReference type="Proteomes" id="UP000236753">
    <property type="component" value="Unassembled WGS sequence"/>
</dbReference>
<dbReference type="EMBL" id="FNUX01000004">
    <property type="protein sequence ID" value="SEF59540.1"/>
    <property type="molecule type" value="Genomic_DNA"/>
</dbReference>
<organism evidence="1 2">
    <name type="scientific">Nitrosomonas ureae</name>
    <dbReference type="NCBI Taxonomy" id="44577"/>
    <lineage>
        <taxon>Bacteria</taxon>
        <taxon>Pseudomonadati</taxon>
        <taxon>Pseudomonadota</taxon>
        <taxon>Betaproteobacteria</taxon>
        <taxon>Nitrosomonadales</taxon>
        <taxon>Nitrosomonadaceae</taxon>
        <taxon>Nitrosomonas</taxon>
    </lineage>
</organism>
<dbReference type="AlphaFoldDB" id="A0A1H5T9T0"/>
<gene>
    <name evidence="1" type="ORF">SAMN05216334_10471</name>
</gene>
<protein>
    <submittedName>
        <fullName evidence="1">Uncharacterized protein</fullName>
    </submittedName>
</protein>
<sequence>MIKIKEYGSRLRYGNTHQMLQQIYPGLYLKKIKPIAFEDGRKRAMISFNS</sequence>
<proteinExistence type="predicted"/>
<evidence type="ECO:0000313" key="2">
    <source>
        <dbReference type="Proteomes" id="UP000236753"/>
    </source>
</evidence>
<name>A0A1H5T9T0_9PROT</name>
<accession>A0A1H5T9T0</accession>